<protein>
    <submittedName>
        <fullName evidence="2">Uncharacterized protein</fullName>
    </submittedName>
</protein>
<sequence length="501" mass="57078">MITIARPSRILSRRKLGLTASFDRLLQEDDFFASSSRDVKKITFSCQLNRKDLSPSSSSFELNQRLSNRVSLVNNKLFASSSLYPHASIKIYPSTRKIHSTILKHAQDKQETKLKAGQETFIDSPNNKKDPVVLKTNPRALFPWRHSPYVLKRINPESVEFITQGAYPGPHLPFMNQFVRSLAWINAAGFLGAKVLSYFSWQRELEEGFLYAFEVAVQEMLDDVYKNSKTASGDGNEEEVIGEENEGKQEEISIKKDKEGKNETTETIEAKEEGNATSDKESATEDFPISFQHSITPTDDYHLKQASQEDASHHMIESTLISLYRSAHTFGKHKLEINLQSRPKEARLESLFVFPFLTRKEVEDHLHLKHNYRNIVKAIQTKTMEAGRELSFYEIGNVVAEELDQLSAKQMRRNASGNMQITIVAQVSIQCDEIFKVVDTEIGDVVQGDKDGKINDVTHLVRFEMVVDLTQDGDVQLGTWQITDWDDLLDGNMFFSDYHTV</sequence>
<keyword evidence="3" id="KW-1185">Reference proteome</keyword>
<feature type="region of interest" description="Disordered" evidence="1">
    <location>
        <begin position="228"/>
        <end position="284"/>
    </location>
</feature>
<reference evidence="2 3" key="1">
    <citation type="journal article" date="2021" name="Sci. Rep.">
        <title>The genome of the diatom Chaetoceros tenuissimus carries an ancient integrated fragment of an extant virus.</title>
        <authorList>
            <person name="Hongo Y."/>
            <person name="Kimura K."/>
            <person name="Takaki Y."/>
            <person name="Yoshida Y."/>
            <person name="Baba S."/>
            <person name="Kobayashi G."/>
            <person name="Nagasaki K."/>
            <person name="Hano T."/>
            <person name="Tomaru Y."/>
        </authorList>
    </citation>
    <scope>NUCLEOTIDE SEQUENCE [LARGE SCALE GENOMIC DNA]</scope>
    <source>
        <strain evidence="2 3">NIES-3715</strain>
    </source>
</reference>
<dbReference type="Proteomes" id="UP001054902">
    <property type="component" value="Unassembled WGS sequence"/>
</dbReference>
<evidence type="ECO:0000313" key="2">
    <source>
        <dbReference type="EMBL" id="GFH56238.1"/>
    </source>
</evidence>
<gene>
    <name evidence="2" type="ORF">CTEN210_12714</name>
</gene>
<dbReference type="AlphaFoldDB" id="A0AAD3HAR8"/>
<name>A0AAD3HAR8_9STRA</name>
<comment type="caution">
    <text evidence="2">The sequence shown here is derived from an EMBL/GenBank/DDBJ whole genome shotgun (WGS) entry which is preliminary data.</text>
</comment>
<accession>A0AAD3HAR8</accession>
<organism evidence="2 3">
    <name type="scientific">Chaetoceros tenuissimus</name>
    <dbReference type="NCBI Taxonomy" id="426638"/>
    <lineage>
        <taxon>Eukaryota</taxon>
        <taxon>Sar</taxon>
        <taxon>Stramenopiles</taxon>
        <taxon>Ochrophyta</taxon>
        <taxon>Bacillariophyta</taxon>
        <taxon>Coscinodiscophyceae</taxon>
        <taxon>Chaetocerotophycidae</taxon>
        <taxon>Chaetocerotales</taxon>
        <taxon>Chaetocerotaceae</taxon>
        <taxon>Chaetoceros</taxon>
    </lineage>
</organism>
<feature type="compositionally biased region" description="Acidic residues" evidence="1">
    <location>
        <begin position="235"/>
        <end position="244"/>
    </location>
</feature>
<feature type="compositionally biased region" description="Basic and acidic residues" evidence="1">
    <location>
        <begin position="245"/>
        <end position="283"/>
    </location>
</feature>
<dbReference type="EMBL" id="BLLK01000051">
    <property type="protein sequence ID" value="GFH56238.1"/>
    <property type="molecule type" value="Genomic_DNA"/>
</dbReference>
<evidence type="ECO:0000256" key="1">
    <source>
        <dbReference type="SAM" id="MobiDB-lite"/>
    </source>
</evidence>
<proteinExistence type="predicted"/>
<evidence type="ECO:0000313" key="3">
    <source>
        <dbReference type="Proteomes" id="UP001054902"/>
    </source>
</evidence>